<evidence type="ECO:0000313" key="1">
    <source>
        <dbReference type="EMBL" id="KKY29723.1"/>
    </source>
</evidence>
<organism evidence="1 2">
    <name type="scientific">Diaporthe ampelina</name>
    <dbReference type="NCBI Taxonomy" id="1214573"/>
    <lineage>
        <taxon>Eukaryota</taxon>
        <taxon>Fungi</taxon>
        <taxon>Dikarya</taxon>
        <taxon>Ascomycota</taxon>
        <taxon>Pezizomycotina</taxon>
        <taxon>Sordariomycetes</taxon>
        <taxon>Sordariomycetidae</taxon>
        <taxon>Diaporthales</taxon>
        <taxon>Diaporthaceae</taxon>
        <taxon>Diaporthe</taxon>
    </lineage>
</organism>
<dbReference type="AlphaFoldDB" id="A0A0G2H363"/>
<gene>
    <name evidence="1" type="ORF">UCDDA912_g10350</name>
</gene>
<dbReference type="EMBL" id="LCUC01000643">
    <property type="protein sequence ID" value="KKY29723.1"/>
    <property type="molecule type" value="Genomic_DNA"/>
</dbReference>
<dbReference type="OrthoDB" id="10585723at2759"/>
<evidence type="ECO:0000313" key="2">
    <source>
        <dbReference type="Proteomes" id="UP000034680"/>
    </source>
</evidence>
<keyword evidence="2" id="KW-1185">Reference proteome</keyword>
<reference evidence="1 2" key="1">
    <citation type="submission" date="2015-05" db="EMBL/GenBank/DDBJ databases">
        <title>Distinctive expansion of gene families associated with plant cell wall degradation and secondary metabolism in the genomes of grapevine trunk pathogens.</title>
        <authorList>
            <person name="Lawrence D.P."/>
            <person name="Travadon R."/>
            <person name="Rolshausen P.E."/>
            <person name="Baumgartner K."/>
        </authorList>
    </citation>
    <scope>NUCLEOTIDE SEQUENCE [LARGE SCALE GENOMIC DNA]</scope>
    <source>
        <strain evidence="1">DA912</strain>
    </source>
</reference>
<dbReference type="Proteomes" id="UP000034680">
    <property type="component" value="Unassembled WGS sequence"/>
</dbReference>
<proteinExistence type="predicted"/>
<protein>
    <submittedName>
        <fullName evidence="1">Uncharacterized protein</fullName>
    </submittedName>
</protein>
<sequence length="89" mass="10192">MGTSSLAKDLHLGDLNRVSLNSNSDSNNDNKGRALFNGNLHSTDFYINGIKSLNKDKYRKKDYAEGTKKLISYPLQQFQAYYEKSLRRD</sequence>
<accession>A0A0G2H363</accession>
<reference evidence="1 2" key="2">
    <citation type="submission" date="2015-05" db="EMBL/GenBank/DDBJ databases">
        <authorList>
            <person name="Morales-Cruz A."/>
            <person name="Amrine K.C."/>
            <person name="Cantu D."/>
        </authorList>
    </citation>
    <scope>NUCLEOTIDE SEQUENCE [LARGE SCALE GENOMIC DNA]</scope>
    <source>
        <strain evidence="1">DA912</strain>
    </source>
</reference>
<comment type="caution">
    <text evidence="1">The sequence shown here is derived from an EMBL/GenBank/DDBJ whole genome shotgun (WGS) entry which is preliminary data.</text>
</comment>
<name>A0A0G2H363_9PEZI</name>